<feature type="region of interest" description="Disordered" evidence="4">
    <location>
        <begin position="255"/>
        <end position="279"/>
    </location>
</feature>
<evidence type="ECO:0000256" key="4">
    <source>
        <dbReference type="SAM" id="MobiDB-lite"/>
    </source>
</evidence>
<evidence type="ECO:0000256" key="1">
    <source>
        <dbReference type="ARBA" id="ARBA00009717"/>
    </source>
</evidence>
<keyword evidence="3 6" id="KW-0378">Hydrolase</keyword>
<dbReference type="InterPro" id="IPR017850">
    <property type="entry name" value="Alkaline_phosphatase_core_sf"/>
</dbReference>
<dbReference type="EMBL" id="OOGT01000016">
    <property type="protein sequence ID" value="SPL69419.1"/>
    <property type="molecule type" value="Genomic_DNA"/>
</dbReference>
<dbReference type="AlphaFoldDB" id="A0A2U3MVT4"/>
<keyword evidence="7" id="KW-1185">Reference proteome</keyword>
<dbReference type="InterPro" id="IPR008475">
    <property type="entry name" value="PLipase_C_C"/>
</dbReference>
<evidence type="ECO:0000256" key="3">
    <source>
        <dbReference type="ARBA" id="ARBA00022801"/>
    </source>
</evidence>
<dbReference type="EC" id="3.1.4.3" evidence="2"/>
<dbReference type="OrthoDB" id="9770871at2"/>
<dbReference type="GO" id="GO:0034480">
    <property type="term" value="F:phosphatidylcholine phospholipase C activity"/>
    <property type="evidence" value="ECO:0007669"/>
    <property type="project" value="UniProtKB-EC"/>
</dbReference>
<organism evidence="6 7">
    <name type="scientific">Acinetobacter stercoris</name>
    <dbReference type="NCBI Taxonomy" id="2126983"/>
    <lineage>
        <taxon>Bacteria</taxon>
        <taxon>Pseudomonadati</taxon>
        <taxon>Pseudomonadota</taxon>
        <taxon>Gammaproteobacteria</taxon>
        <taxon>Moraxellales</taxon>
        <taxon>Moraxellaceae</taxon>
        <taxon>Acinetobacter</taxon>
    </lineage>
</organism>
<proteinExistence type="inferred from homology"/>
<dbReference type="PANTHER" id="PTHR31956:SF36">
    <property type="entry name" value="NON-HEMOLYTIC PHOSPHOLIPASE C"/>
    <property type="match status" value="1"/>
</dbReference>
<dbReference type="Pfam" id="PF05506">
    <property type="entry name" value="PLipase_C_C"/>
    <property type="match status" value="2"/>
</dbReference>
<dbReference type="InParanoid" id="A0A2U3MVT4"/>
<gene>
    <name evidence="6" type="primary">plcN_2</name>
    <name evidence="6" type="ORF">KPC_0597</name>
</gene>
<dbReference type="Pfam" id="PF04185">
    <property type="entry name" value="Phosphoesterase"/>
    <property type="match status" value="1"/>
</dbReference>
<evidence type="ECO:0000313" key="7">
    <source>
        <dbReference type="Proteomes" id="UP000245974"/>
    </source>
</evidence>
<name>A0A2U3MVT4_9GAMM</name>
<sequence length="747" mass="84245">MSNIKMNRRHFLQGLTGVGALAAFPASIQKALAIDAYNQTGTIQDVKHVVMLMLENRSFDSYYGTRKGYRGFGDRFTIPLPNERKIWQQLNMTGKEILPYELDSDKGNAQRLKSTLHTWIDSHKAWNGGKMDSWPKIKKDHSMSYFPHKELTFQHALAEAFTLCDNNHCAMHTGTHSNRLFYYTGSNGPKPAGVNMLNNELSDLGSSSVGLTWTTYAERLEAAGVKWRVYQNMPDNFGCNQLISFRQFRAANEKAPAERRVSSNSEVKSPTYDPAIDDKNNPLFKGVANTLPNAGEKFADPNKGIFDTLKNDVINNTLPEVSWVVPSALYSEHPSPSTPVQGGWYVQELLDALTANPEVWSKTVLIINYDENDGYFDHLPPPTAPYRDEKGTVFGKSTINDAEMSFEYCNYPFPEGTTKQPGDKLRKREDGIPYGDGQPFGPGMRVPMYIISPWSRGGWVNSQTFDHTSVIQFLEKRFGVQEPNISAFRRTVCGDLTSAFDFKNPNDPSIPTLDGRKSRTEVNNIAIQQGSLAQIPVPANQKLPVQETGIRRSRALPYILHTSAIVKDKNIQLKFANAGTQGAVFHVYDKLNLDSFPKRYVVEADKLLDDVWKTTNDHYDLWVLSHNGYHRHFRADINEIAKANILPEIQVCYDNENGDVYVKLHNTGAVECTFTVTDKAYLKLVSNTVIVKPNTEEILSWKLKDSGQWYDFEVKLKEAASFYRRFAGRVETGKDSISDPSFGYNLS</sequence>
<feature type="domain" description="Bacterial phospholipase C C-terminal" evidence="5">
    <location>
        <begin position="647"/>
        <end position="729"/>
    </location>
</feature>
<dbReference type="InterPro" id="IPR007312">
    <property type="entry name" value="Phosphoesterase"/>
</dbReference>
<evidence type="ECO:0000313" key="6">
    <source>
        <dbReference type="EMBL" id="SPL69419.1"/>
    </source>
</evidence>
<accession>A0A2U3MVT4</accession>
<comment type="similarity">
    <text evidence="1">Belongs to the bacterial phospholipase C family.</text>
</comment>
<dbReference type="NCBIfam" id="TIGR03396">
    <property type="entry name" value="PC_PLC"/>
    <property type="match status" value="1"/>
</dbReference>
<dbReference type="PROSITE" id="PS51318">
    <property type="entry name" value="TAT"/>
    <property type="match status" value="1"/>
</dbReference>
<protein>
    <recommendedName>
        <fullName evidence="2">phospholipase C</fullName>
        <ecNumber evidence="2">3.1.4.3</ecNumber>
    </recommendedName>
</protein>
<dbReference type="Gene3D" id="3.40.720.10">
    <property type="entry name" value="Alkaline Phosphatase, subunit A"/>
    <property type="match status" value="2"/>
</dbReference>
<dbReference type="Proteomes" id="UP000245974">
    <property type="component" value="Unassembled WGS sequence"/>
</dbReference>
<feature type="domain" description="Bacterial phospholipase C C-terminal" evidence="5">
    <location>
        <begin position="553"/>
        <end position="634"/>
    </location>
</feature>
<dbReference type="GO" id="GO:0016042">
    <property type="term" value="P:lipid catabolic process"/>
    <property type="evidence" value="ECO:0007669"/>
    <property type="project" value="InterPro"/>
</dbReference>
<dbReference type="InterPro" id="IPR017767">
    <property type="entry name" value="PC-PLC"/>
</dbReference>
<dbReference type="PANTHER" id="PTHR31956">
    <property type="entry name" value="NON-SPECIFIC PHOSPHOLIPASE C4-RELATED"/>
    <property type="match status" value="1"/>
</dbReference>
<evidence type="ECO:0000256" key="2">
    <source>
        <dbReference type="ARBA" id="ARBA00012018"/>
    </source>
</evidence>
<evidence type="ECO:0000259" key="5">
    <source>
        <dbReference type="Pfam" id="PF05506"/>
    </source>
</evidence>
<dbReference type="InterPro" id="IPR006311">
    <property type="entry name" value="TAT_signal"/>
</dbReference>
<reference evidence="7" key="1">
    <citation type="submission" date="2018-03" db="EMBL/GenBank/DDBJ databases">
        <authorList>
            <person name="Blom J."/>
        </authorList>
    </citation>
    <scope>NUCLEOTIDE SEQUENCE [LARGE SCALE GENOMIC DNA]</scope>
    <source>
        <strain evidence="7">KPC-SM-21</strain>
    </source>
</reference>